<gene>
    <name evidence="8" type="ORF">AE618_26130</name>
</gene>
<comment type="catalytic activity">
    <reaction evidence="1 5">
        <text>L-glutamyl-[protein] + S-adenosyl-L-methionine = [protein]-L-glutamate 5-O-methyl ester + S-adenosyl-L-homocysteine</text>
        <dbReference type="Rhea" id="RHEA:24452"/>
        <dbReference type="Rhea" id="RHEA-COMP:10208"/>
        <dbReference type="Rhea" id="RHEA-COMP:10311"/>
        <dbReference type="ChEBI" id="CHEBI:29973"/>
        <dbReference type="ChEBI" id="CHEBI:57856"/>
        <dbReference type="ChEBI" id="CHEBI:59789"/>
        <dbReference type="ChEBI" id="CHEBI:82795"/>
        <dbReference type="EC" id="2.1.1.80"/>
    </reaction>
</comment>
<dbReference type="OrthoDB" id="9816309at2"/>
<feature type="binding site" evidence="6">
    <location>
        <begin position="212"/>
        <end position="213"/>
    </location>
    <ligand>
        <name>S-adenosyl-L-methionine</name>
        <dbReference type="ChEBI" id="CHEBI:59789"/>
    </ligand>
</feature>
<keyword evidence="3 5" id="KW-0808">Transferase</keyword>
<feature type="binding site" evidence="6">
    <location>
        <position position="128"/>
    </location>
    <ligand>
        <name>S-adenosyl-L-methionine</name>
        <dbReference type="ChEBI" id="CHEBI:59789"/>
    </ligand>
</feature>
<feature type="binding site" evidence="6">
    <location>
        <position position="89"/>
    </location>
    <ligand>
        <name>S-adenosyl-L-methionine</name>
        <dbReference type="ChEBI" id="CHEBI:59789"/>
    </ligand>
</feature>
<dbReference type="Proteomes" id="UP000037822">
    <property type="component" value="Unassembled WGS sequence"/>
</dbReference>
<accession>A0A0N1EY35</accession>
<dbReference type="PANTHER" id="PTHR24422:SF26">
    <property type="entry name" value="CHEMOTAXIS PROTEIN METHYLTRANSFERASE"/>
    <property type="match status" value="1"/>
</dbReference>
<dbReference type="PROSITE" id="PS50123">
    <property type="entry name" value="CHER"/>
    <property type="match status" value="1"/>
</dbReference>
<sequence>MAQPQTDAFDRLNDRHFTAIAQVIETRVGIKLPKTKQTMVEGRLRKRVRALGLADLTAYGDLLFKKDGLNAELVHLIDCVTTNKTDFFREPSHFEFLRDVAVPQLARRRGERQLNLKIWSAACSTGAEAYTAAMVLQDLVNAGTPLRFSILGTDISTEVVRDARAAIYPRDFVAPVPAAMQQRYLMRARNPRDTVVRITPELRRTVHFERLNLMDESYPFDRDVDVIFCRNVLIYFDKPTQLAVISRLASHLRPGGYLMLGHSESMAGSGIDGLNSVAPTIYQASQAGQAAGRRTAA</sequence>
<dbReference type="InterPro" id="IPR036804">
    <property type="entry name" value="CheR_N_sf"/>
</dbReference>
<feature type="binding site" evidence="6">
    <location>
        <position position="154"/>
    </location>
    <ligand>
        <name>S-adenosyl-L-methionine</name>
        <dbReference type="ChEBI" id="CHEBI:59789"/>
    </ligand>
</feature>
<dbReference type="EMBL" id="LGSZ01000095">
    <property type="protein sequence ID" value="KPH73629.1"/>
    <property type="molecule type" value="Genomic_DNA"/>
</dbReference>
<keyword evidence="9" id="KW-1185">Reference proteome</keyword>
<evidence type="ECO:0000256" key="6">
    <source>
        <dbReference type="PIRSR" id="PIRSR000410-1"/>
    </source>
</evidence>
<dbReference type="InterPro" id="IPR029063">
    <property type="entry name" value="SAM-dependent_MTases_sf"/>
</dbReference>
<proteinExistence type="predicted"/>
<dbReference type="CDD" id="cd02440">
    <property type="entry name" value="AdoMet_MTases"/>
    <property type="match status" value="1"/>
</dbReference>
<dbReference type="Pfam" id="PF01739">
    <property type="entry name" value="CheR"/>
    <property type="match status" value="1"/>
</dbReference>
<comment type="function">
    <text evidence="5">Methylation of the membrane-bound methyl-accepting chemotaxis proteins (MCP) to form gamma-glutamyl methyl ester residues in MCP.</text>
</comment>
<dbReference type="PANTHER" id="PTHR24422">
    <property type="entry name" value="CHEMOTAXIS PROTEIN METHYLTRANSFERASE"/>
    <property type="match status" value="1"/>
</dbReference>
<dbReference type="EC" id="2.1.1.80" evidence="5"/>
<evidence type="ECO:0000256" key="2">
    <source>
        <dbReference type="ARBA" id="ARBA00022603"/>
    </source>
</evidence>
<feature type="binding site" evidence="6">
    <location>
        <begin position="230"/>
        <end position="231"/>
    </location>
    <ligand>
        <name>S-adenosyl-L-methionine</name>
        <dbReference type="ChEBI" id="CHEBI:59789"/>
    </ligand>
</feature>
<dbReference type="GO" id="GO:0032259">
    <property type="term" value="P:methylation"/>
    <property type="evidence" value="ECO:0007669"/>
    <property type="project" value="UniProtKB-KW"/>
</dbReference>
<dbReference type="Pfam" id="PF03705">
    <property type="entry name" value="CheR_N"/>
    <property type="match status" value="1"/>
</dbReference>
<dbReference type="SUPFAM" id="SSF47757">
    <property type="entry name" value="Chemotaxis receptor methyltransferase CheR, N-terminal domain"/>
    <property type="match status" value="1"/>
</dbReference>
<evidence type="ECO:0000256" key="3">
    <source>
        <dbReference type="ARBA" id="ARBA00022679"/>
    </source>
</evidence>
<dbReference type="SMART" id="SM00138">
    <property type="entry name" value="MeTrc"/>
    <property type="match status" value="1"/>
</dbReference>
<keyword evidence="2 5" id="KW-0489">Methyltransferase</keyword>
<dbReference type="GO" id="GO:0008983">
    <property type="term" value="F:protein-glutamate O-methyltransferase activity"/>
    <property type="evidence" value="ECO:0007669"/>
    <property type="project" value="UniProtKB-EC"/>
</dbReference>
<evidence type="ECO:0000256" key="4">
    <source>
        <dbReference type="ARBA" id="ARBA00022691"/>
    </source>
</evidence>
<dbReference type="AlphaFoldDB" id="A0A0N1EY35"/>
<dbReference type="Gene3D" id="3.40.50.150">
    <property type="entry name" value="Vaccinia Virus protein VP39"/>
    <property type="match status" value="1"/>
</dbReference>
<dbReference type="InterPro" id="IPR022641">
    <property type="entry name" value="CheR_N"/>
</dbReference>
<dbReference type="RefSeq" id="WP_054211974.1">
    <property type="nucleotide sequence ID" value="NZ_LGSZ01000095.1"/>
</dbReference>
<protein>
    <recommendedName>
        <fullName evidence="5">Chemotaxis protein methyltransferase</fullName>
        <ecNumber evidence="5">2.1.1.80</ecNumber>
    </recommendedName>
</protein>
<evidence type="ECO:0000259" key="7">
    <source>
        <dbReference type="PROSITE" id="PS50123"/>
    </source>
</evidence>
<feature type="binding site" evidence="6">
    <location>
        <position position="85"/>
    </location>
    <ligand>
        <name>S-adenosyl-L-methionine</name>
        <dbReference type="ChEBI" id="CHEBI:59789"/>
    </ligand>
</feature>
<evidence type="ECO:0000256" key="1">
    <source>
        <dbReference type="ARBA" id="ARBA00001541"/>
    </source>
</evidence>
<dbReference type="PRINTS" id="PR00996">
    <property type="entry name" value="CHERMTFRASE"/>
</dbReference>
<evidence type="ECO:0000256" key="5">
    <source>
        <dbReference type="PIRNR" id="PIRNR000410"/>
    </source>
</evidence>
<dbReference type="InterPro" id="IPR022642">
    <property type="entry name" value="CheR_C"/>
</dbReference>
<feature type="binding site" evidence="6">
    <location>
        <position position="83"/>
    </location>
    <ligand>
        <name>S-adenosyl-L-methionine</name>
        <dbReference type="ChEBI" id="CHEBI:59789"/>
    </ligand>
</feature>
<dbReference type="PIRSF" id="PIRSF000410">
    <property type="entry name" value="CheR"/>
    <property type="match status" value="1"/>
</dbReference>
<dbReference type="InterPro" id="IPR050903">
    <property type="entry name" value="Bact_Chemotaxis_MeTrfase"/>
</dbReference>
<name>A0A0N1EY35_9HYPH</name>
<reference evidence="8 9" key="1">
    <citation type="submission" date="2015-07" db="EMBL/GenBank/DDBJ databases">
        <title>Whole genome sequencing of Bosea vaviloviae isolated from cave pool.</title>
        <authorList>
            <person name="Tan N.E.H."/>
            <person name="Lee Y.P."/>
            <person name="Gan H.M."/>
            <person name="Barton H."/>
            <person name="Savka M.A."/>
        </authorList>
    </citation>
    <scope>NUCLEOTIDE SEQUENCE [LARGE SCALE GENOMIC DNA]</scope>
    <source>
        <strain evidence="8 9">SD260</strain>
    </source>
</reference>
<dbReference type="Gene3D" id="1.10.155.10">
    <property type="entry name" value="Chemotaxis receptor methyltransferase CheR, N-terminal domain"/>
    <property type="match status" value="1"/>
</dbReference>
<dbReference type="SUPFAM" id="SSF53335">
    <property type="entry name" value="S-adenosyl-L-methionine-dependent methyltransferases"/>
    <property type="match status" value="1"/>
</dbReference>
<evidence type="ECO:0000313" key="9">
    <source>
        <dbReference type="Proteomes" id="UP000037822"/>
    </source>
</evidence>
<feature type="domain" description="CheR-type methyltransferase" evidence="7">
    <location>
        <begin position="12"/>
        <end position="287"/>
    </location>
</feature>
<dbReference type="InterPro" id="IPR026024">
    <property type="entry name" value="Chemotaxis_MeTrfase_CheR"/>
</dbReference>
<organism evidence="8 9">
    <name type="scientific">Bosea vaviloviae</name>
    <dbReference type="NCBI Taxonomy" id="1526658"/>
    <lineage>
        <taxon>Bacteria</taxon>
        <taxon>Pseudomonadati</taxon>
        <taxon>Pseudomonadota</taxon>
        <taxon>Alphaproteobacteria</taxon>
        <taxon>Hyphomicrobiales</taxon>
        <taxon>Boseaceae</taxon>
        <taxon>Bosea</taxon>
    </lineage>
</organism>
<keyword evidence="4 5" id="KW-0949">S-adenosyl-L-methionine</keyword>
<evidence type="ECO:0000313" key="8">
    <source>
        <dbReference type="EMBL" id="KPH73629.1"/>
    </source>
</evidence>
<dbReference type="PATRIC" id="fig|1526658.3.peg.4765"/>
<comment type="caution">
    <text evidence="8">The sequence shown here is derived from an EMBL/GenBank/DDBJ whole genome shotgun (WGS) entry which is preliminary data.</text>
</comment>
<dbReference type="InterPro" id="IPR000780">
    <property type="entry name" value="CheR_MeTrfase"/>
</dbReference>